<dbReference type="KEGG" id="gla:GL50803_0086855"/>
<dbReference type="OMA" id="HEHSWAN"/>
<comment type="caution">
    <text evidence="3">The sequence shown here is derived from an EMBL/GenBank/DDBJ whole genome shotgun (WGS) entry which is preliminary data.</text>
</comment>
<organism evidence="3 4">
    <name type="scientific">Giardia intestinalis (strain ATCC 50803 / WB clone C6)</name>
    <name type="common">Giardia lamblia</name>
    <dbReference type="NCBI Taxonomy" id="184922"/>
    <lineage>
        <taxon>Eukaryota</taxon>
        <taxon>Metamonada</taxon>
        <taxon>Diplomonadida</taxon>
        <taxon>Hexamitidae</taxon>
        <taxon>Giardiinae</taxon>
        <taxon>Giardia</taxon>
    </lineage>
</organism>
<gene>
    <name evidence="3" type="ORF">GL50803_0086855</name>
</gene>
<dbReference type="VEuPathDB" id="GiardiaDB:GL50803_86855"/>
<feature type="coiled-coil region" evidence="1">
    <location>
        <begin position="630"/>
        <end position="685"/>
    </location>
</feature>
<dbReference type="HOGENOM" id="CLU_281805_0_0_1"/>
<dbReference type="RefSeq" id="XP_001709788.1">
    <property type="nucleotide sequence ID" value="XM_001709736.1"/>
</dbReference>
<dbReference type="PANTHER" id="PTHR24184">
    <property type="entry name" value="SI:CH211-189E2.2"/>
    <property type="match status" value="1"/>
</dbReference>
<dbReference type="AlphaFoldDB" id="A8B570"/>
<dbReference type="SUPFAM" id="SSF48403">
    <property type="entry name" value="Ankyrin repeat"/>
    <property type="match status" value="1"/>
</dbReference>
<feature type="compositionally biased region" description="Low complexity" evidence="2">
    <location>
        <begin position="598"/>
        <end position="610"/>
    </location>
</feature>
<accession>A8B570</accession>
<keyword evidence="1" id="KW-0175">Coiled coil</keyword>
<evidence type="ECO:0000256" key="2">
    <source>
        <dbReference type="SAM" id="MobiDB-lite"/>
    </source>
</evidence>
<keyword evidence="4" id="KW-1185">Reference proteome</keyword>
<evidence type="ECO:0000313" key="4">
    <source>
        <dbReference type="Proteomes" id="UP000001548"/>
    </source>
</evidence>
<sequence length="1111" mass="122836">MEARTNAEWFRMIETGNTDSILASVDKFKGFADANGETALMKAVRRRDTAIVKILASHEHSWANPEGYTALMLAALNDAEDLCKILLSYESAYTLADGTTALMLAAVNGSLNALELLLPYLADCRDHQHQTALTRAVEAHQIKAVRLILRGWVHMVRADVDEALAAARRYDMSDMCQLIEPYIGSTPPVHSSTYSDPSPGKLARRTASTPSSTEKLTSASFNSTVSGSITKPFRQKDPGVVELERKAAILDEVTGFINSQTKLSSLTAADITDYLTTVFSRNYILTAEKTQLQAELDKAQRIIQSQALDLKSSSARGSSVPGISMIGDANEVYTRTLSDTQAELARCLVELEEKRSMMEIAKTEEDKLVLYINSKLGTRASSLDDLKYVLGNFFDQSDALREENASLHAELKSLRTNQIGEPRHSLGSISRDTIELKSKLLAKETELEILRKSVSDMRAAHAELITDHDILRTEMDHIKDKQTAFLSEIEETLSVPCKGYNDVLAAIRATDTFAKSALPSMVRDLEATKDDNKLLRLKVERLTSDQQLAAKYTAELLATLSAYQKHPVLLSDANSVLTQLIASTTVSSVPHHTDRAPLESSPLPPSSAAAQVSTKRQSLSTLLELSAVTEEQNKNVLDNKQDELESLRNLQTCTAQRADRLEQELSDARKQLAELQESLESRSTDLLLKAKLYDEAASAVIDVTDAKAGVENVVMSHIFAVREENKRLRADLVLARERVSEKRLADVLSTTDTTGQIDYLYKEMTEYQRKLRILTDNTNRIFDAIESGLGQRYHDVDEVTTGLTRHFARVRCLSEQLALLKGQESQLNAKASNSLGTHEPSQYKEVYITATDNDIRKRNEAIVKLTEENGNLRKELEKLRPYERFYTERKCEQCVINAETIQKLTTRLAAADKSVAQLNHLVSEKEQEIQRLKGEVAEHIARQTELIASQSKICMAKTASKSDSARPGSAFSGRSKRASSATVFVPARSSVATTRPMPTPLANIATMAAKAQAGGLRALIQANPGADLSKYGTIPHEADQLLAAVGEVVNQLKQAKSDDRTLLKDWAKLSEKIATLLAKLFKATTDPQIVHKELEDCKHSRDALKQRLAKA</sequence>
<dbReference type="PANTHER" id="PTHR24184:SF11">
    <property type="entry name" value="ANKYRIN REPEAT AND SOCS BOX CONTAINING 3"/>
    <property type="match status" value="1"/>
</dbReference>
<dbReference type="SMART" id="SM00248">
    <property type="entry name" value="ANK"/>
    <property type="match status" value="3"/>
</dbReference>
<dbReference type="Proteomes" id="UP000001548">
    <property type="component" value="Unassembled WGS sequence"/>
</dbReference>
<dbReference type="InterPro" id="IPR002110">
    <property type="entry name" value="Ankyrin_rpt"/>
</dbReference>
<dbReference type="GeneID" id="5702712"/>
<feature type="compositionally biased region" description="Polar residues" evidence="2">
    <location>
        <begin position="206"/>
        <end position="216"/>
    </location>
</feature>
<dbReference type="PROSITE" id="PS50088">
    <property type="entry name" value="ANK_REPEAT"/>
    <property type="match status" value="1"/>
</dbReference>
<feature type="region of interest" description="Disordered" evidence="2">
    <location>
        <begin position="188"/>
        <end position="216"/>
    </location>
</feature>
<dbReference type="STRING" id="184922.A8B570"/>
<dbReference type="PROSITE" id="PS50297">
    <property type="entry name" value="ANK_REP_REGION"/>
    <property type="match status" value="1"/>
</dbReference>
<dbReference type="InterPro" id="IPR036770">
    <property type="entry name" value="Ankyrin_rpt-contain_sf"/>
</dbReference>
<feature type="region of interest" description="Disordered" evidence="2">
    <location>
        <begin position="588"/>
        <end position="611"/>
    </location>
</feature>
<protein>
    <submittedName>
        <fullName evidence="3">Ankyrin repeat protein 1</fullName>
    </submittedName>
</protein>
<proteinExistence type="predicted"/>
<evidence type="ECO:0000313" key="3">
    <source>
        <dbReference type="EMBL" id="KAE8303851.1"/>
    </source>
</evidence>
<reference evidence="3 4" key="1">
    <citation type="journal article" date="2007" name="Science">
        <title>Genomic minimalism in the early diverging intestinal parasite Giardia lamblia.</title>
        <authorList>
            <person name="Morrison H.G."/>
            <person name="McArthur A.G."/>
            <person name="Gillin F.D."/>
            <person name="Aley S.B."/>
            <person name="Adam R.D."/>
            <person name="Olsen G.J."/>
            <person name="Best A.A."/>
            <person name="Cande W.Z."/>
            <person name="Chen F."/>
            <person name="Cipriano M.J."/>
            <person name="Davids B.J."/>
            <person name="Dawson S.C."/>
            <person name="Elmendorf H.G."/>
            <person name="Hehl A.B."/>
            <person name="Holder M.E."/>
            <person name="Huse S.M."/>
            <person name="Kim U.U."/>
            <person name="Lasek-Nesselquist E."/>
            <person name="Manning G."/>
            <person name="Nigam A."/>
            <person name="Nixon J.E."/>
            <person name="Palm D."/>
            <person name="Passamaneck N.E."/>
            <person name="Prabhu A."/>
            <person name="Reich C.I."/>
            <person name="Reiner D.S."/>
            <person name="Samuelson J."/>
            <person name="Svard S.G."/>
            <person name="Sogin M.L."/>
        </authorList>
    </citation>
    <scope>NUCLEOTIDE SEQUENCE [LARGE SCALE GENOMIC DNA]</scope>
    <source>
        <strain evidence="3 4">WB C6</strain>
    </source>
</reference>
<dbReference type="Gene3D" id="1.25.40.20">
    <property type="entry name" value="Ankyrin repeat-containing domain"/>
    <property type="match status" value="1"/>
</dbReference>
<evidence type="ECO:0000256" key="1">
    <source>
        <dbReference type="SAM" id="Coils"/>
    </source>
</evidence>
<dbReference type="EMBL" id="AACB03000002">
    <property type="protein sequence ID" value="KAE8303851.1"/>
    <property type="molecule type" value="Genomic_DNA"/>
</dbReference>
<name>A8B570_GIAIC</name>
<feature type="coiled-coil region" evidence="1">
    <location>
        <begin position="908"/>
        <end position="942"/>
    </location>
</feature>
<dbReference type="Pfam" id="PF12796">
    <property type="entry name" value="Ank_2"/>
    <property type="match status" value="2"/>
</dbReference>